<dbReference type="RefSeq" id="WP_074737895.1">
    <property type="nucleotide sequence ID" value="NZ_FNNP01000007.1"/>
</dbReference>
<dbReference type="STRING" id="985054.SAMN05444358_10798"/>
<dbReference type="AlphaFoldDB" id="A0A1H3CQL8"/>
<proteinExistence type="predicted"/>
<sequence>MRRVLLHLGLHKTGTTAAQSFLFENRSLIWPQHALVLPYRTRKTGLSEAATRYSVYGTPGALSDFRDQMRHFLNSLEFGQKRGLVLSEENFSGLRPSRNVAVGYEAAPELASCLVGLIRDRFADEEVHITLYYSLRQRGSWLRSLWAHDLQRSRLIQDFETFRARLEPVPSPQIAAEAVRDRLPSVSVRTEWLEDLQGLRYGLGNTFAEFLDLPPEKAAELVGPTRSNPRLPEDVLQQMLEMNRSALDDAALIDQKAALVQRVQNDLIGTR</sequence>
<evidence type="ECO:0000313" key="1">
    <source>
        <dbReference type="EMBL" id="SDX56406.1"/>
    </source>
</evidence>
<gene>
    <name evidence="1" type="ORF">SAMN05444358_10798</name>
</gene>
<dbReference type="OrthoDB" id="7705857at2"/>
<name>A0A1H3CQL8_9RHOB</name>
<protein>
    <recommendedName>
        <fullName evidence="3">Sulfotransferase family protein</fullName>
    </recommendedName>
</protein>
<evidence type="ECO:0000313" key="2">
    <source>
        <dbReference type="Proteomes" id="UP000183400"/>
    </source>
</evidence>
<organism evidence="1 2">
    <name type="scientific">Ruegeria halocynthiae</name>
    <dbReference type="NCBI Taxonomy" id="985054"/>
    <lineage>
        <taxon>Bacteria</taxon>
        <taxon>Pseudomonadati</taxon>
        <taxon>Pseudomonadota</taxon>
        <taxon>Alphaproteobacteria</taxon>
        <taxon>Rhodobacterales</taxon>
        <taxon>Roseobacteraceae</taxon>
        <taxon>Ruegeria</taxon>
    </lineage>
</organism>
<dbReference type="Proteomes" id="UP000183400">
    <property type="component" value="Unassembled WGS sequence"/>
</dbReference>
<reference evidence="2" key="1">
    <citation type="submission" date="2016-10" db="EMBL/GenBank/DDBJ databases">
        <authorList>
            <person name="Varghese N."/>
            <person name="Submissions S."/>
        </authorList>
    </citation>
    <scope>NUCLEOTIDE SEQUENCE [LARGE SCALE GENOMIC DNA]</scope>
    <source>
        <strain evidence="2">DSM 27839</strain>
    </source>
</reference>
<evidence type="ECO:0008006" key="3">
    <source>
        <dbReference type="Google" id="ProtNLM"/>
    </source>
</evidence>
<keyword evidence="2" id="KW-1185">Reference proteome</keyword>
<dbReference type="EMBL" id="FNNP01000007">
    <property type="protein sequence ID" value="SDX56406.1"/>
    <property type="molecule type" value="Genomic_DNA"/>
</dbReference>
<accession>A0A1H3CQL8</accession>